<organism evidence="11">
    <name type="scientific">Candidatus Kentrum sp. TUN</name>
    <dbReference type="NCBI Taxonomy" id="2126343"/>
    <lineage>
        <taxon>Bacteria</taxon>
        <taxon>Pseudomonadati</taxon>
        <taxon>Pseudomonadota</taxon>
        <taxon>Gammaproteobacteria</taxon>
        <taxon>Candidatus Kentrum</taxon>
    </lineage>
</organism>
<dbReference type="PANTHER" id="PTHR35851">
    <property type="entry name" value="CELL DIVISION PROTEIN FTSQ"/>
    <property type="match status" value="1"/>
</dbReference>
<evidence type="ECO:0000256" key="4">
    <source>
        <dbReference type="ARBA" id="ARBA00022618"/>
    </source>
</evidence>
<dbReference type="GO" id="GO:0043093">
    <property type="term" value="P:FtsZ-dependent cytokinesis"/>
    <property type="evidence" value="ECO:0007669"/>
    <property type="project" value="UniProtKB-UniRule"/>
</dbReference>
<comment type="similarity">
    <text evidence="9">Belongs to the FtsQ/DivIB family. FtsQ subfamily.</text>
</comment>
<keyword evidence="5 9" id="KW-0812">Transmembrane</keyword>
<evidence type="ECO:0000256" key="3">
    <source>
        <dbReference type="ARBA" id="ARBA00022519"/>
    </source>
</evidence>
<name>A0A450ZVK7_9GAMM</name>
<dbReference type="InterPro" id="IPR034746">
    <property type="entry name" value="POTRA"/>
</dbReference>
<evidence type="ECO:0000256" key="6">
    <source>
        <dbReference type="ARBA" id="ARBA00022989"/>
    </source>
</evidence>
<dbReference type="InterPro" id="IPR013685">
    <property type="entry name" value="POTRA_FtsQ_type"/>
</dbReference>
<comment type="subunit">
    <text evidence="9">Part of a complex composed of FtsB, FtsL and FtsQ.</text>
</comment>
<dbReference type="PANTHER" id="PTHR35851:SF1">
    <property type="entry name" value="CELL DIVISION PROTEIN FTSQ"/>
    <property type="match status" value="1"/>
</dbReference>
<dbReference type="InterPro" id="IPR026579">
    <property type="entry name" value="FtsQ"/>
</dbReference>
<dbReference type="GO" id="GO:0005886">
    <property type="term" value="C:plasma membrane"/>
    <property type="evidence" value="ECO:0007669"/>
    <property type="project" value="UniProtKB-SubCell"/>
</dbReference>
<dbReference type="Pfam" id="PF08478">
    <property type="entry name" value="POTRA_1"/>
    <property type="match status" value="1"/>
</dbReference>
<dbReference type="GO" id="GO:0090529">
    <property type="term" value="P:cell septum assembly"/>
    <property type="evidence" value="ECO:0007669"/>
    <property type="project" value="InterPro"/>
</dbReference>
<dbReference type="EMBL" id="CAADFX010000070">
    <property type="protein sequence ID" value="VFK57815.1"/>
    <property type="molecule type" value="Genomic_DNA"/>
</dbReference>
<dbReference type="InterPro" id="IPR005548">
    <property type="entry name" value="Cell_div_FtsQ/DivIB_C"/>
</dbReference>
<sequence length="269" mass="30207">MLFIKQRKWILISVLGIAISGALAYLISTFPSVPISHIRVVGELREITEASLRSAVSDHLERGFFSIDVAAVREDVLKLPWLKSVSVRRTWPESLYIAVVEHKAEARWYDGGLLATDGTLFQPLPNSYPTALPILKGTPGIHAEMLRQYRELCLALRPIGRKIRQFTRAKRPIWEIELDNGLTIVLGNQNSVVLVEQFARVAAAMLGERIDDVLRVDLRYANGFAVRWKQNMSLGIKDPAAKGREETNPVLPPEILGAFRVDLHGNLRN</sequence>
<gene>
    <name evidence="9" type="primary">ftsQ</name>
    <name evidence="11" type="ORF">BECKTUN1418D_GA0071000_10702</name>
</gene>
<keyword evidence="4 9" id="KW-0132">Cell division</keyword>
<keyword evidence="7 9" id="KW-0472">Membrane</keyword>
<evidence type="ECO:0000256" key="7">
    <source>
        <dbReference type="ARBA" id="ARBA00023136"/>
    </source>
</evidence>
<dbReference type="AlphaFoldDB" id="A0A450ZVK7"/>
<dbReference type="HAMAP" id="MF_00911">
    <property type="entry name" value="FtsQ_subfam"/>
    <property type="match status" value="1"/>
</dbReference>
<dbReference type="InterPro" id="IPR045335">
    <property type="entry name" value="FtsQ_C_sf"/>
</dbReference>
<evidence type="ECO:0000313" key="11">
    <source>
        <dbReference type="EMBL" id="VFK57815.1"/>
    </source>
</evidence>
<evidence type="ECO:0000256" key="2">
    <source>
        <dbReference type="ARBA" id="ARBA00022475"/>
    </source>
</evidence>
<evidence type="ECO:0000256" key="1">
    <source>
        <dbReference type="ARBA" id="ARBA00004370"/>
    </source>
</evidence>
<dbReference type="GO" id="GO:0032153">
    <property type="term" value="C:cell division site"/>
    <property type="evidence" value="ECO:0007669"/>
    <property type="project" value="UniProtKB-UniRule"/>
</dbReference>
<dbReference type="Pfam" id="PF03799">
    <property type="entry name" value="FtsQ_DivIB_C"/>
    <property type="match status" value="1"/>
</dbReference>
<keyword evidence="3 9" id="KW-0997">Cell inner membrane</keyword>
<keyword evidence="8 9" id="KW-0131">Cell cycle</keyword>
<dbReference type="Gene3D" id="3.10.20.310">
    <property type="entry name" value="membrane protein fhac"/>
    <property type="match status" value="1"/>
</dbReference>
<evidence type="ECO:0000259" key="10">
    <source>
        <dbReference type="PROSITE" id="PS51779"/>
    </source>
</evidence>
<comment type="subcellular location">
    <subcellularLocation>
        <location evidence="9">Cell inner membrane</location>
        <topology evidence="9">Single-pass type II membrane protein</topology>
    </subcellularLocation>
    <subcellularLocation>
        <location evidence="1">Membrane</location>
    </subcellularLocation>
    <text evidence="9">Localizes to the division septum.</text>
</comment>
<evidence type="ECO:0000256" key="8">
    <source>
        <dbReference type="ARBA" id="ARBA00023306"/>
    </source>
</evidence>
<comment type="function">
    <text evidence="9">Essential cell division protein. May link together the upstream cell division proteins, which are predominantly cytoplasmic, with the downstream cell division proteins, which are predominantly periplasmic. May control correct divisome assembly.</text>
</comment>
<dbReference type="Gene3D" id="3.40.50.11690">
    <property type="entry name" value="Cell division protein FtsQ/DivIB"/>
    <property type="match status" value="1"/>
</dbReference>
<keyword evidence="6 9" id="KW-1133">Transmembrane helix</keyword>
<evidence type="ECO:0000256" key="9">
    <source>
        <dbReference type="HAMAP-Rule" id="MF_00911"/>
    </source>
</evidence>
<reference evidence="11" key="1">
    <citation type="submission" date="2019-02" db="EMBL/GenBank/DDBJ databases">
        <authorList>
            <person name="Gruber-Vodicka R. H."/>
            <person name="Seah K. B. B."/>
        </authorList>
    </citation>
    <scope>NUCLEOTIDE SEQUENCE</scope>
    <source>
        <strain evidence="11">BECK_BY1</strain>
    </source>
</reference>
<keyword evidence="2 9" id="KW-1003">Cell membrane</keyword>
<accession>A0A450ZVK7</accession>
<dbReference type="PROSITE" id="PS51779">
    <property type="entry name" value="POTRA"/>
    <property type="match status" value="1"/>
</dbReference>
<protein>
    <recommendedName>
        <fullName evidence="9">Cell division protein FtsQ</fullName>
    </recommendedName>
</protein>
<evidence type="ECO:0000256" key="5">
    <source>
        <dbReference type="ARBA" id="ARBA00022692"/>
    </source>
</evidence>
<proteinExistence type="inferred from homology"/>
<feature type="domain" description="POTRA" evidence="10">
    <location>
        <begin position="33"/>
        <end position="102"/>
    </location>
</feature>